<reference evidence="2" key="1">
    <citation type="submission" date="2011-05" db="EMBL/GenBank/DDBJ databases">
        <authorList>
            <person name="Richards S.R."/>
            <person name="Qu J."/>
            <person name="Jiang H."/>
            <person name="Jhangiani S.N."/>
            <person name="Agravi P."/>
            <person name="Goodspeed R."/>
            <person name="Gross S."/>
            <person name="Mandapat C."/>
            <person name="Jackson L."/>
            <person name="Mathew T."/>
            <person name="Pu L."/>
            <person name="Thornton R."/>
            <person name="Saada N."/>
            <person name="Wilczek-Boney K.B."/>
            <person name="Lee S."/>
            <person name="Kovar C."/>
            <person name="Wu Y."/>
            <person name="Scherer S.E."/>
            <person name="Worley K.C."/>
            <person name="Muzny D.M."/>
            <person name="Gibbs R."/>
        </authorList>
    </citation>
    <scope>NUCLEOTIDE SEQUENCE</scope>
    <source>
        <strain evidence="2">Brora</strain>
    </source>
</reference>
<evidence type="ECO:0000313" key="1">
    <source>
        <dbReference type="EnsemblMetazoa" id="SMAR012629-PA"/>
    </source>
</evidence>
<dbReference type="Proteomes" id="UP000014500">
    <property type="component" value="Unassembled WGS sequence"/>
</dbReference>
<evidence type="ECO:0000313" key="2">
    <source>
        <dbReference type="Proteomes" id="UP000014500"/>
    </source>
</evidence>
<sequence length="24" mass="3051">MRKVMQTSQRTRRLKIFITDKRRT</sequence>
<dbReference type="AlphaFoldDB" id="T1JFL5"/>
<accession>T1JFL5</accession>
<organism evidence="1 2">
    <name type="scientific">Strigamia maritima</name>
    <name type="common">European centipede</name>
    <name type="synonym">Geophilus maritimus</name>
    <dbReference type="NCBI Taxonomy" id="126957"/>
    <lineage>
        <taxon>Eukaryota</taxon>
        <taxon>Metazoa</taxon>
        <taxon>Ecdysozoa</taxon>
        <taxon>Arthropoda</taxon>
        <taxon>Myriapoda</taxon>
        <taxon>Chilopoda</taxon>
        <taxon>Pleurostigmophora</taxon>
        <taxon>Geophilomorpha</taxon>
        <taxon>Linotaeniidae</taxon>
        <taxon>Strigamia</taxon>
    </lineage>
</organism>
<reference evidence="1" key="2">
    <citation type="submission" date="2015-02" db="UniProtKB">
        <authorList>
            <consortium name="EnsemblMetazoa"/>
        </authorList>
    </citation>
    <scope>IDENTIFICATION</scope>
</reference>
<protein>
    <submittedName>
        <fullName evidence="1">Uncharacterized protein</fullName>
    </submittedName>
</protein>
<proteinExistence type="predicted"/>
<keyword evidence="2" id="KW-1185">Reference proteome</keyword>
<dbReference type="HOGENOM" id="CLU_3420694_0_0_1"/>
<name>T1JFL5_STRMM</name>
<dbReference type="EMBL" id="JH432177">
    <property type="status" value="NOT_ANNOTATED_CDS"/>
    <property type="molecule type" value="Genomic_DNA"/>
</dbReference>
<dbReference type="EnsemblMetazoa" id="SMAR012629-RA">
    <property type="protein sequence ID" value="SMAR012629-PA"/>
    <property type="gene ID" value="SMAR012629"/>
</dbReference>